<keyword evidence="1" id="KW-0813">Transport</keyword>
<keyword evidence="1" id="KW-0762">Sugar transport</keyword>
<gene>
    <name evidence="1" type="ORF">EU96_0446</name>
</gene>
<name>A0A0A2ADI4_PROMR</name>
<organism evidence="1 2">
    <name type="scientific">Prochlorococcus marinus str. MIT 9302</name>
    <dbReference type="NCBI Taxonomy" id="74545"/>
    <lineage>
        <taxon>Bacteria</taxon>
        <taxon>Bacillati</taxon>
        <taxon>Cyanobacteriota</taxon>
        <taxon>Cyanophyceae</taxon>
        <taxon>Synechococcales</taxon>
        <taxon>Prochlorococcaceae</taxon>
        <taxon>Prochlorococcus</taxon>
    </lineage>
</organism>
<accession>A0A0A2ADI4</accession>
<reference evidence="2" key="1">
    <citation type="journal article" date="2014" name="Sci. Data">
        <title>Genomes of diverse isolates of the marine cyanobacterium Prochlorococcus.</title>
        <authorList>
            <person name="Biller S."/>
            <person name="Berube P."/>
            <person name="Thompson J."/>
            <person name="Kelly L."/>
            <person name="Roggensack S."/>
            <person name="Awad L."/>
            <person name="Roache-Johnson K."/>
            <person name="Ding H."/>
            <person name="Giovannoni S.J."/>
            <person name="Moore L.R."/>
            <person name="Chisholm S.W."/>
        </authorList>
    </citation>
    <scope>NUCLEOTIDE SEQUENCE [LARGE SCALE GENOMIC DNA]</scope>
    <source>
        <strain evidence="2">MIT 9302</strain>
    </source>
</reference>
<dbReference type="RefSeq" id="WP_032526076.1">
    <property type="nucleotide sequence ID" value="NZ_CP138951.1"/>
</dbReference>
<dbReference type="OrthoDB" id="9763290at2"/>
<sequence length="388" mass="44388">MLFVNILLFLLIFLILSDLYIKNSPKSKLNLVPINYKIKKKDGLNELIIDLKITNKSKTKETMVSNINFELDFFKSKGNEYCQNFNYQEDIYIYENNKIKNLNNYWPTTIIKSNSELFVRIIYKFSNNNFRKKIKYLWLKAYWENYGHFGISHNKDCLLINLDGQKQRPKEVFEIPINNKYKAFAIKTDLLGCFDNPVNTVIEYSKGIVEKNDILTIGESPLAIMQNRYISPQNLEYSLFSKALCYFFHPTSSLATACGMQLLINRIGVTRITFALFVGFLSKLIGIKGMFYRLTGSESSLIDDISGTITPYDKSIVMGPINAELFCKEVSNYLNIDVAVVDVNDLGGVKVLASSNKAVNKILKRNLISNPAGNGDEKTPIVLIREKK</sequence>
<dbReference type="SUPFAM" id="SSF144010">
    <property type="entry name" value="CofE-like"/>
    <property type="match status" value="1"/>
</dbReference>
<dbReference type="eggNOG" id="COG4071">
    <property type="taxonomic scope" value="Bacteria"/>
</dbReference>
<dbReference type="EMBL" id="JNAM01000005">
    <property type="protein sequence ID" value="KGF98483.1"/>
    <property type="molecule type" value="Genomic_DNA"/>
</dbReference>
<protein>
    <submittedName>
        <fullName evidence="1">ABC-type sugar transport system</fullName>
    </submittedName>
</protein>
<evidence type="ECO:0000313" key="2">
    <source>
        <dbReference type="Proteomes" id="UP000030445"/>
    </source>
</evidence>
<dbReference type="Proteomes" id="UP000030445">
    <property type="component" value="Unassembled WGS sequence"/>
</dbReference>
<evidence type="ECO:0000313" key="1">
    <source>
        <dbReference type="EMBL" id="KGF98483.1"/>
    </source>
</evidence>
<dbReference type="AlphaFoldDB" id="A0A0A2ADI4"/>
<proteinExistence type="predicted"/>
<comment type="caution">
    <text evidence="1">The sequence shown here is derived from an EMBL/GenBank/DDBJ whole genome shotgun (WGS) entry which is preliminary data.</text>
</comment>
<dbReference type="STRING" id="74545.EU96_0446"/>